<dbReference type="ExpressionAtlas" id="A0A3L6G4L5">
    <property type="expression patterns" value="baseline and differential"/>
</dbReference>
<dbReference type="FunFam" id="3.30.70.330:FF:000518">
    <property type="entry name" value="RNA-binding (RRM/RBD/RNP motifs) family protein"/>
    <property type="match status" value="1"/>
</dbReference>
<dbReference type="Proteomes" id="UP000251960">
    <property type="component" value="Chromosome 10"/>
</dbReference>
<feature type="compositionally biased region" description="Acidic residues" evidence="3">
    <location>
        <begin position="115"/>
        <end position="144"/>
    </location>
</feature>
<feature type="region of interest" description="Disordered" evidence="3">
    <location>
        <begin position="504"/>
        <end position="562"/>
    </location>
</feature>
<keyword evidence="5" id="KW-0687">Ribonucleoprotein</keyword>
<dbReference type="EMBL" id="NCVQ01000002">
    <property type="protein sequence ID" value="PWZ43533.1"/>
    <property type="molecule type" value="Genomic_DNA"/>
</dbReference>
<dbReference type="FunFam" id="3.30.70.330:FF:000627">
    <property type="entry name" value="RNA-binding (RRM/RBD/RNP motifs) family protein"/>
    <property type="match status" value="1"/>
</dbReference>
<dbReference type="GO" id="GO:1990904">
    <property type="term" value="C:ribonucleoprotein complex"/>
    <property type="evidence" value="ECO:0007669"/>
    <property type="project" value="UniProtKB-KW"/>
</dbReference>
<dbReference type="PROSITE" id="PS50102">
    <property type="entry name" value="RRM"/>
    <property type="match status" value="3"/>
</dbReference>
<evidence type="ECO:0000256" key="3">
    <source>
        <dbReference type="SAM" id="MobiDB-lite"/>
    </source>
</evidence>
<dbReference type="InterPro" id="IPR000504">
    <property type="entry name" value="RRM_dom"/>
</dbReference>
<keyword evidence="1 2" id="KW-0694">RNA-binding</keyword>
<dbReference type="InterPro" id="IPR012677">
    <property type="entry name" value="Nucleotide-bd_a/b_plait_sf"/>
</dbReference>
<dbReference type="SMART" id="SM00360">
    <property type="entry name" value="RRM"/>
    <property type="match status" value="3"/>
</dbReference>
<dbReference type="InterPro" id="IPR035979">
    <property type="entry name" value="RBD_domain_sf"/>
</dbReference>
<name>A0A3L6G4L5_MAIZE</name>
<evidence type="ECO:0000313" key="5">
    <source>
        <dbReference type="EMBL" id="PWZ43533.1"/>
    </source>
</evidence>
<dbReference type="GO" id="GO:0003723">
    <property type="term" value="F:RNA binding"/>
    <property type="evidence" value="ECO:0007669"/>
    <property type="project" value="UniProtKB-UniRule"/>
</dbReference>
<dbReference type="SUPFAM" id="SSF54928">
    <property type="entry name" value="RNA-binding domain, RBD"/>
    <property type="match status" value="3"/>
</dbReference>
<dbReference type="CDD" id="cd00590">
    <property type="entry name" value="RRM_SF"/>
    <property type="match status" value="1"/>
</dbReference>
<accession>A0A3L6G4L5</accession>
<reference evidence="5" key="1">
    <citation type="journal article" date="2018" name="Nat. Genet.">
        <title>Extensive intraspecific gene order and gene structural variations between Mo17 and other maize genomes.</title>
        <authorList>
            <person name="Sun S."/>
            <person name="Zhou Y."/>
            <person name="Chen J."/>
            <person name="Shi J."/>
            <person name="Zhao H."/>
            <person name="Zhao H."/>
            <person name="Song W."/>
            <person name="Zhang M."/>
            <person name="Cui Y."/>
            <person name="Dong X."/>
            <person name="Liu H."/>
            <person name="Ma X."/>
            <person name="Jiao Y."/>
            <person name="Wang B."/>
            <person name="Wei X."/>
            <person name="Stein J.C."/>
            <person name="Glaubitz J.C."/>
            <person name="Lu F."/>
            <person name="Yu G."/>
            <person name="Liang C."/>
            <person name="Fengler K."/>
            <person name="Li B."/>
            <person name="Rafalski A."/>
            <person name="Schnable P.S."/>
            <person name="Ware D.H."/>
            <person name="Buckler E.S."/>
            <person name="Lai J."/>
        </authorList>
    </citation>
    <scope>NUCLEOTIDE SEQUENCE [LARGE SCALE GENOMIC DNA]</scope>
    <source>
        <tissue evidence="5">Seedling</tissue>
    </source>
</reference>
<dbReference type="AlphaFoldDB" id="A0A3L6G4L5"/>
<protein>
    <submittedName>
        <fullName evidence="5">Heterogeneous nuclear ribonucleoprotein Q</fullName>
    </submittedName>
</protein>
<feature type="domain" description="RRM" evidence="4">
    <location>
        <begin position="184"/>
        <end position="258"/>
    </location>
</feature>
<gene>
    <name evidence="5" type="ORF">Zm00014a_034004</name>
</gene>
<dbReference type="Pfam" id="PF00076">
    <property type="entry name" value="RRM_1"/>
    <property type="match status" value="3"/>
</dbReference>
<comment type="caution">
    <text evidence="5">The sequence shown here is derived from an EMBL/GenBank/DDBJ whole genome shotgun (WGS) entry which is preliminary data.</text>
</comment>
<evidence type="ECO:0000256" key="2">
    <source>
        <dbReference type="PROSITE-ProRule" id="PRU00176"/>
    </source>
</evidence>
<feature type="region of interest" description="Disordered" evidence="3">
    <location>
        <begin position="115"/>
        <end position="171"/>
    </location>
</feature>
<feature type="compositionally biased region" description="Basic and acidic residues" evidence="3">
    <location>
        <begin position="150"/>
        <end position="171"/>
    </location>
</feature>
<dbReference type="PANTHER" id="PTHR21245">
    <property type="entry name" value="HETEROGENEOUS NUCLEAR RIBONUCLEOPROTEIN"/>
    <property type="match status" value="1"/>
</dbReference>
<sequence length="562" mass="61649">MRELKSGRGNLVGLRLGEPKHCRPGSLASVRLPPRVPLFRSPPPPHPSPSHCAPSIPPCLRRLGGLPLPSLSRAKSAHQFPWIFELWKMPRWTENSASTKSAELVKQQDRLEFDDPDEVDEEEEVEYEEVEEEVEYEETEDEYGQTEAVRQVDAKHDSKMVDADTDEGGKGSHDELLALPPHGSEVYVGGIASDVSSDDLKKLCESVGEVVEVRMPGKSGRLYAFVNFRTKELASKAIQKLNNKDLKGKKIRVSSSQAKNRLFIGNIPYNWTENEFKKAAEEVGPGVLKVNLVKAPHSDTNKGYGFIEYYNQACAEYAKKMMSTPEFKLDKNAPNVSWADTKNGGESASTAQVKSLYVKNLPKAVTQEQLKKLFEHLGEVTKVVIPPAKAGHENRYGFVHFKERSMAMKALEDTERFELDGQLLDCSLAKPLADKKDDTSAPKGGPLLPSYTPVGYGLMGAYNPLGNGLAVAGAYNPYGNGLAGAPPGSTMIPMVLPDGRLVYVPQPAGQQPVPMTSPPPPQQGDRHYGGSGGSSSGGRRQQRRDDSGGSNTNSRRGRRRPY</sequence>
<dbReference type="Gene3D" id="3.30.70.330">
    <property type="match status" value="3"/>
</dbReference>
<evidence type="ECO:0000256" key="1">
    <source>
        <dbReference type="ARBA" id="ARBA00022884"/>
    </source>
</evidence>
<evidence type="ECO:0000259" key="4">
    <source>
        <dbReference type="PROSITE" id="PS50102"/>
    </source>
</evidence>
<organism evidence="5">
    <name type="scientific">Zea mays</name>
    <name type="common">Maize</name>
    <dbReference type="NCBI Taxonomy" id="4577"/>
    <lineage>
        <taxon>Eukaryota</taxon>
        <taxon>Viridiplantae</taxon>
        <taxon>Streptophyta</taxon>
        <taxon>Embryophyta</taxon>
        <taxon>Tracheophyta</taxon>
        <taxon>Spermatophyta</taxon>
        <taxon>Magnoliopsida</taxon>
        <taxon>Liliopsida</taxon>
        <taxon>Poales</taxon>
        <taxon>Poaceae</taxon>
        <taxon>PACMAD clade</taxon>
        <taxon>Panicoideae</taxon>
        <taxon>Andropogonodae</taxon>
        <taxon>Andropogoneae</taxon>
        <taxon>Tripsacinae</taxon>
        <taxon>Zea</taxon>
    </lineage>
</organism>
<proteinExistence type="predicted"/>
<feature type="domain" description="RRM" evidence="4">
    <location>
        <begin position="354"/>
        <end position="431"/>
    </location>
</feature>
<feature type="domain" description="RRM" evidence="4">
    <location>
        <begin position="260"/>
        <end position="341"/>
    </location>
</feature>